<dbReference type="PANTHER" id="PTHR10336">
    <property type="entry name" value="PHOSPHOINOSITIDE-SPECIFIC PHOSPHOLIPASE C FAMILY PROTEIN"/>
    <property type="match status" value="1"/>
</dbReference>
<feature type="region of interest" description="Disordered" evidence="8">
    <location>
        <begin position="1267"/>
        <end position="1303"/>
    </location>
</feature>
<dbReference type="PROSITE" id="PS50200">
    <property type="entry name" value="RA"/>
    <property type="match status" value="2"/>
</dbReference>
<dbReference type="GO" id="GO:0004435">
    <property type="term" value="F:phosphatidylinositol-4,5-bisphosphate phospholipase C activity"/>
    <property type="evidence" value="ECO:0007669"/>
    <property type="project" value="UniProtKB-EC"/>
</dbReference>
<evidence type="ECO:0000259" key="10">
    <source>
        <dbReference type="PROSITE" id="PS50008"/>
    </source>
</evidence>
<keyword evidence="13" id="KW-1185">Reference proteome</keyword>
<dbReference type="FunFam" id="2.60.40.150:FF:000183">
    <property type="entry name" value="Phosphoinositide phospholipase C"/>
    <property type="match status" value="1"/>
</dbReference>
<dbReference type="EC" id="3.1.4.11" evidence="1 7"/>
<dbReference type="Gene3D" id="2.60.40.150">
    <property type="entry name" value="C2 domain"/>
    <property type="match status" value="1"/>
</dbReference>
<dbReference type="Pfam" id="PF00788">
    <property type="entry name" value="RA"/>
    <property type="match status" value="2"/>
</dbReference>
<feature type="compositionally biased region" description="Acidic residues" evidence="8">
    <location>
        <begin position="24"/>
        <end position="35"/>
    </location>
</feature>
<dbReference type="Gene3D" id="3.10.20.90">
    <property type="entry name" value="Phosphatidylinositol 3-kinase Catalytic Subunit, Chain A, domain 1"/>
    <property type="match status" value="2"/>
</dbReference>
<dbReference type="InterPro" id="IPR000909">
    <property type="entry name" value="PLipase_C_PInositol-sp_X_dom"/>
</dbReference>
<dbReference type="KEGG" id="tnl:113505537"/>
<evidence type="ECO:0000259" key="12">
    <source>
        <dbReference type="PROSITE" id="PS50200"/>
    </source>
</evidence>
<dbReference type="InterPro" id="IPR029071">
    <property type="entry name" value="Ubiquitin-like_domsf"/>
</dbReference>
<keyword evidence="6" id="KW-0344">Guanine-nucleotide releasing factor</keyword>
<evidence type="ECO:0000256" key="2">
    <source>
        <dbReference type="ARBA" id="ARBA00022801"/>
    </source>
</evidence>
<protein>
    <recommendedName>
        <fullName evidence="1 7">Phosphoinositide phospholipase C</fullName>
        <ecNumber evidence="1 7">3.1.4.11</ecNumber>
    </recommendedName>
</protein>
<keyword evidence="3 7" id="KW-0442">Lipid degradation</keyword>
<evidence type="ECO:0000313" key="14">
    <source>
        <dbReference type="RefSeq" id="XP_026744105.1"/>
    </source>
</evidence>
<dbReference type="InterPro" id="IPR011992">
    <property type="entry name" value="EF-hand-dom_pair"/>
</dbReference>
<dbReference type="InterPro" id="IPR036964">
    <property type="entry name" value="RASGEF_cat_dom_sf"/>
</dbReference>
<dbReference type="InterPro" id="IPR035892">
    <property type="entry name" value="C2_domain_sf"/>
</dbReference>
<evidence type="ECO:0000256" key="5">
    <source>
        <dbReference type="ARBA" id="ARBA00023224"/>
    </source>
</evidence>
<dbReference type="SMART" id="SM00147">
    <property type="entry name" value="RasGEF"/>
    <property type="match status" value="1"/>
</dbReference>
<evidence type="ECO:0000259" key="9">
    <source>
        <dbReference type="PROSITE" id="PS50004"/>
    </source>
</evidence>
<feature type="region of interest" description="Disordered" evidence="8">
    <location>
        <begin position="1"/>
        <end position="35"/>
    </location>
</feature>
<dbReference type="PROSITE" id="PS50008">
    <property type="entry name" value="PIPLC_Y_DOMAIN"/>
    <property type="match status" value="1"/>
</dbReference>
<feature type="region of interest" description="Disordered" evidence="8">
    <location>
        <begin position="1220"/>
        <end position="1241"/>
    </location>
</feature>
<feature type="region of interest" description="Disordered" evidence="8">
    <location>
        <begin position="236"/>
        <end position="295"/>
    </location>
</feature>
<dbReference type="Pfam" id="PF00388">
    <property type="entry name" value="PI-PLC-X"/>
    <property type="match status" value="1"/>
</dbReference>
<feature type="domain" description="Ras-associating" evidence="12">
    <location>
        <begin position="1575"/>
        <end position="1663"/>
    </location>
</feature>
<dbReference type="Pfam" id="PF09279">
    <property type="entry name" value="EF-hand_like"/>
    <property type="match status" value="1"/>
</dbReference>
<feature type="domain" description="Ras-associating" evidence="12">
    <location>
        <begin position="1719"/>
        <end position="1798"/>
    </location>
</feature>
<dbReference type="SUPFAM" id="SSF49562">
    <property type="entry name" value="C2 domain (Calcium/lipid-binding domain, CaLB)"/>
    <property type="match status" value="1"/>
</dbReference>
<dbReference type="OrthoDB" id="269822at2759"/>
<comment type="catalytic activity">
    <reaction evidence="7">
        <text>a 1,2-diacyl-sn-glycero-3-phospho-(1D-myo-inositol-4,5-bisphosphate) + H2O = 1D-myo-inositol 1,4,5-trisphosphate + a 1,2-diacyl-sn-glycerol + H(+)</text>
        <dbReference type="Rhea" id="RHEA:33179"/>
        <dbReference type="ChEBI" id="CHEBI:15377"/>
        <dbReference type="ChEBI" id="CHEBI:15378"/>
        <dbReference type="ChEBI" id="CHEBI:17815"/>
        <dbReference type="ChEBI" id="CHEBI:58456"/>
        <dbReference type="ChEBI" id="CHEBI:203600"/>
        <dbReference type="EC" id="3.1.4.11"/>
    </reaction>
</comment>
<dbReference type="InterPro" id="IPR017946">
    <property type="entry name" value="PLC-like_Pdiesterase_TIM-brl"/>
</dbReference>
<dbReference type="InParanoid" id="A0A7E5WTH3"/>
<dbReference type="SMART" id="SM00314">
    <property type="entry name" value="RA"/>
    <property type="match status" value="2"/>
</dbReference>
<feature type="compositionally biased region" description="Polar residues" evidence="8">
    <location>
        <begin position="1267"/>
        <end position="1278"/>
    </location>
</feature>
<feature type="domain" description="Ras-GEF" evidence="11">
    <location>
        <begin position="49"/>
        <end position="303"/>
    </location>
</feature>
<dbReference type="GO" id="GO:0048015">
    <property type="term" value="P:phosphatidylinositol-mediated signaling"/>
    <property type="evidence" value="ECO:0007669"/>
    <property type="project" value="TreeGrafter"/>
</dbReference>
<dbReference type="PROSITE" id="PS50007">
    <property type="entry name" value="PIPLC_X_DOMAIN"/>
    <property type="match status" value="1"/>
</dbReference>
<keyword evidence="4 7" id="KW-0443">Lipid metabolism</keyword>
<evidence type="ECO:0000256" key="8">
    <source>
        <dbReference type="SAM" id="MobiDB-lite"/>
    </source>
</evidence>
<feature type="compositionally biased region" description="Basic and acidic residues" evidence="8">
    <location>
        <begin position="249"/>
        <end position="278"/>
    </location>
</feature>
<evidence type="ECO:0000256" key="6">
    <source>
        <dbReference type="PROSITE-ProRule" id="PRU00168"/>
    </source>
</evidence>
<name>A0A7E5WTH3_TRINI</name>
<evidence type="ECO:0000256" key="1">
    <source>
        <dbReference type="ARBA" id="ARBA00012368"/>
    </source>
</evidence>
<keyword evidence="2 7" id="KW-0378">Hydrolase</keyword>
<dbReference type="PANTHER" id="PTHR10336:SF6">
    <property type="entry name" value="1-PHOSPHATIDYLINOSITOL 4,5-BISPHOSPHATE PHOSPHODIESTERASE EPSILON-1"/>
    <property type="match status" value="1"/>
</dbReference>
<dbReference type="SMART" id="SM00239">
    <property type="entry name" value="C2"/>
    <property type="match status" value="1"/>
</dbReference>
<dbReference type="InterPro" id="IPR000008">
    <property type="entry name" value="C2_dom"/>
</dbReference>
<feature type="compositionally biased region" description="Basic and acidic residues" evidence="8">
    <location>
        <begin position="1"/>
        <end position="12"/>
    </location>
</feature>
<dbReference type="Pfam" id="PF00168">
    <property type="entry name" value="C2"/>
    <property type="match status" value="1"/>
</dbReference>
<dbReference type="GO" id="GO:0007265">
    <property type="term" value="P:Ras protein signal transduction"/>
    <property type="evidence" value="ECO:0007669"/>
    <property type="project" value="TreeGrafter"/>
</dbReference>
<dbReference type="InterPro" id="IPR001192">
    <property type="entry name" value="PI-PLC_fam"/>
</dbReference>
<feature type="region of interest" description="Disordered" evidence="8">
    <location>
        <begin position="645"/>
        <end position="729"/>
    </location>
</feature>
<dbReference type="SUPFAM" id="SSF51695">
    <property type="entry name" value="PLC-like phosphodiesterases"/>
    <property type="match status" value="1"/>
</dbReference>
<dbReference type="SUPFAM" id="SSF48366">
    <property type="entry name" value="Ras GEF"/>
    <property type="match status" value="1"/>
</dbReference>
<dbReference type="CDD" id="cd00275">
    <property type="entry name" value="C2_PLC_like"/>
    <property type="match status" value="1"/>
</dbReference>
<dbReference type="Gene3D" id="1.10.238.10">
    <property type="entry name" value="EF-hand"/>
    <property type="match status" value="1"/>
</dbReference>
<feature type="domain" description="C2" evidence="9">
    <location>
        <begin position="1411"/>
        <end position="1541"/>
    </location>
</feature>
<feature type="compositionally biased region" description="Polar residues" evidence="8">
    <location>
        <begin position="646"/>
        <end position="662"/>
    </location>
</feature>
<sequence>MIGSSEMRDGSKPRPSGSTTAQGFDDEGCSAPEETNDEELASLKNILRFPEEVALRLTDTEYQLFYQVPPIDYLRQVTLDLGGEGVLGAVSERHMIRRTAPTQTTTPSRSSVKALIRRFNSVSAWVTELVLSHPSLEDRKAALACVLRVALTCWNIGNFNGAMEIVAGLKSNKLKSFWFSISDEPLPALDFLSAALLSAEYERALGRALAMPECRLIPFFGAFLRELREILAASPSLTGSHSVGGTPTHRRDFKKESMKDDRGSLKKDSRRESGKRMDQSTTTSPLRDSCKRDSRLTDSNKQVYIASFDEEGEQAPGWRRVGPEGLINLEKVYRTQAVMDHIASFHQHHHALARNNAPIFGDYLRAAMLACEEPVFTQPTSKTNGDFENEALYELEGTGYCPVQPLPHDHGVTMFPLAPQNGERMDRHILQIMHHGTACVVMEAEWGGALAQLRLERACALLAWCRTAHQPHSQHGETPSESVAQPEVSLSYNPEEVIPLKYTANLAHENEAGIVGEEGFIDLQCVKDMRLGGKLLEPRDIAELTACARRHGLETCSHGPHIISLVYGRTLSDNRTVHFVLPAYSYRVWAVGLHSVIRALMSQAKLADRSLAWLKNKYTALYYEDGCCCEPLVSDAIRVFGGRESTCGSSSHSTPVKGTYTDSHSDSLRSSGIKFKKNKSTSELKTSSPKSFVSTHTSGTRSEDEVIQGSPRHSSYSSSISHHHSYGPRHSSLTAAATSIMAGSPNRSSLRRLETSERFWENLKHLRTGSVGYDTQLDFMDFVTLFRSFSLVMRSELRDIFEQLAVPRNRSPLLGAEKSRSSPELFRSRAIFRTGLLTRNGSLDLEPPSDKVGRKKAFDLLAAAALPGACPDVSGRVLSLPTLGKFCETRQNELKTEQQLRDIIQRHEPDPTLRADNCLSFEGFVRFLTDKDNYAFVPEQMRANNFISKSSSSEDEEAQKAISKDMMGPLSQYYIASSHNTYLTGHQLKGESSVELYSQVLLTGCRCVELDCWDGDDGSPVIYHGHTFTTKIPFRRVVETIARSAFVTSPYPLILSIENHCSLPQQQVMASTFEAVFGDKLVTSFLFEVDYTDEPRLPSPEQLKYKVLIKNKKLLPIESSPTIGLTAASSAQGYGGVLSTAFRANGIRHTSTSLPEQSNRTSSIMSNQSAGSSLTEYFSDEDYDEDDEELDEKELHKILNSMEDKCGRTSLSLYQSFRRSEGDAETASGSVKHATNRKRSNQIARELSDMVTYVQAIKFRALNPLSPRSSIKQPSSVPKENAPGSSFESSESSDSASTQLAQQPRARCLNAPAVHHPCYRCSSVNEAIGKKICRKHPMALIGHTETQLVRTYPAGLRIDSSNFDPVTFWSCGVQLVALNYQTEDAAMAVNAAMYESNGSAGYVRKPSVMWDPGHIAYRRFNPMDKEFDGIHAAHLTLAVISGQYVAENVYSFYNAFVEVEILGVPADCKKIRTKVARKNALNPIWNETFNFKINFPELAFLRFDIYDADTNYMLSQRVIPLQCLRPGYRHVRLRSPTNQPLNMASLLIFSRCCEELAGESCRGDLEPSSPHERRKIHFLVVYAVARHEPYSILKVTQDTTANEAIAQCLTKAGVCRSARGSYVLVEEVSSRAPTQRVLAPHERVLRAASARPAARLLLKRVGDDPSSRAWLTSIRSTSTDRNRDKSVPSDEESSTQDDEPRKPPDSFLVCVHNVSHEIPYAILKVPLSASASYVVYQALTKARCHDDPKRFVLVEELEWGGRAGTGPQQRALADDEVVYAAQAGWKTLGRFVLQEKGSSAPLPRHRAAIARIQRGLSMTRGAIAGTTGFPLGGFGAGETISEGKTPVQTAYSDPTHCRRVSTAPLGKGIARAKGHSDKDMRSYMQKRTSTREVHSEGEGGGSGGAEALAAQVARFKRLSLRKLRAWRS</sequence>
<evidence type="ECO:0000256" key="4">
    <source>
        <dbReference type="ARBA" id="ARBA00023098"/>
    </source>
</evidence>
<dbReference type="GeneID" id="113505537"/>
<dbReference type="GO" id="GO:0051209">
    <property type="term" value="P:release of sequestered calcium ion into cytosol"/>
    <property type="evidence" value="ECO:0007669"/>
    <property type="project" value="TreeGrafter"/>
</dbReference>
<dbReference type="FunFam" id="3.20.20.190:FF:000039">
    <property type="entry name" value="Phosphoinositide phospholipase C"/>
    <property type="match status" value="1"/>
</dbReference>
<organism evidence="13 14">
    <name type="scientific">Trichoplusia ni</name>
    <name type="common">Cabbage looper</name>
    <dbReference type="NCBI Taxonomy" id="7111"/>
    <lineage>
        <taxon>Eukaryota</taxon>
        <taxon>Metazoa</taxon>
        <taxon>Ecdysozoa</taxon>
        <taxon>Arthropoda</taxon>
        <taxon>Hexapoda</taxon>
        <taxon>Insecta</taxon>
        <taxon>Pterygota</taxon>
        <taxon>Neoptera</taxon>
        <taxon>Endopterygota</taxon>
        <taxon>Lepidoptera</taxon>
        <taxon>Glossata</taxon>
        <taxon>Ditrysia</taxon>
        <taxon>Noctuoidea</taxon>
        <taxon>Noctuidae</taxon>
        <taxon>Plusiinae</taxon>
        <taxon>Trichoplusia</taxon>
    </lineage>
</organism>
<proteinExistence type="predicted"/>
<dbReference type="InterPro" id="IPR001895">
    <property type="entry name" value="RASGEF_cat_dom"/>
</dbReference>
<dbReference type="InterPro" id="IPR023578">
    <property type="entry name" value="Ras_GEF_dom_sf"/>
</dbReference>
<dbReference type="InterPro" id="IPR015359">
    <property type="entry name" value="PLC_EF-hand-like"/>
</dbReference>
<dbReference type="Proteomes" id="UP000322000">
    <property type="component" value="Chromosome 26"/>
</dbReference>
<dbReference type="SMART" id="SM00148">
    <property type="entry name" value="PLCXc"/>
    <property type="match status" value="1"/>
</dbReference>
<dbReference type="GO" id="GO:0016042">
    <property type="term" value="P:lipid catabolic process"/>
    <property type="evidence" value="ECO:0007669"/>
    <property type="project" value="UniProtKB-KW"/>
</dbReference>
<dbReference type="InterPro" id="IPR001711">
    <property type="entry name" value="PLipase_C_Pinositol-sp_Y"/>
</dbReference>
<feature type="region of interest" description="Disordered" evidence="8">
    <location>
        <begin position="1869"/>
        <end position="1904"/>
    </location>
</feature>
<evidence type="ECO:0000313" key="13">
    <source>
        <dbReference type="Proteomes" id="UP000322000"/>
    </source>
</evidence>
<dbReference type="PROSITE" id="PS50009">
    <property type="entry name" value="RASGEF_CAT"/>
    <property type="match status" value="1"/>
</dbReference>
<dbReference type="Gene3D" id="3.20.20.190">
    <property type="entry name" value="Phosphatidylinositol (PI) phosphodiesterase"/>
    <property type="match status" value="1"/>
</dbReference>
<dbReference type="GO" id="GO:0005085">
    <property type="term" value="F:guanyl-nucleotide exchange factor activity"/>
    <property type="evidence" value="ECO:0007669"/>
    <property type="project" value="UniProtKB-KW"/>
</dbReference>
<dbReference type="PROSITE" id="PS50004">
    <property type="entry name" value="C2"/>
    <property type="match status" value="1"/>
</dbReference>
<dbReference type="GO" id="GO:0046488">
    <property type="term" value="P:phosphatidylinositol metabolic process"/>
    <property type="evidence" value="ECO:0007669"/>
    <property type="project" value="TreeGrafter"/>
</dbReference>
<dbReference type="Pfam" id="PF00387">
    <property type="entry name" value="PI-PLC-Y"/>
    <property type="match status" value="1"/>
</dbReference>
<evidence type="ECO:0000256" key="7">
    <source>
        <dbReference type="RuleBase" id="RU361133"/>
    </source>
</evidence>
<gene>
    <name evidence="14" type="primary">LOC113505537</name>
</gene>
<accession>A0A7E5WTH3</accession>
<dbReference type="GO" id="GO:0007186">
    <property type="term" value="P:G protein-coupled receptor signaling pathway"/>
    <property type="evidence" value="ECO:0007669"/>
    <property type="project" value="TreeGrafter"/>
</dbReference>
<feature type="compositionally biased region" description="Polar residues" evidence="8">
    <location>
        <begin position="681"/>
        <end position="700"/>
    </location>
</feature>
<dbReference type="SUPFAM" id="SSF54236">
    <property type="entry name" value="Ubiquitin-like"/>
    <property type="match status" value="2"/>
</dbReference>
<feature type="compositionally biased region" description="Polar residues" evidence="8">
    <location>
        <begin position="236"/>
        <end position="245"/>
    </location>
</feature>
<dbReference type="Gene3D" id="1.10.840.10">
    <property type="entry name" value="Ras guanine-nucleotide exchange factors catalytic domain"/>
    <property type="match status" value="1"/>
</dbReference>
<evidence type="ECO:0000256" key="3">
    <source>
        <dbReference type="ARBA" id="ARBA00022963"/>
    </source>
</evidence>
<feature type="domain" description="PI-PLC Y-box" evidence="10">
    <location>
        <begin position="1247"/>
        <end position="1409"/>
    </location>
</feature>
<feature type="compositionally biased region" description="Basic and acidic residues" evidence="8">
    <location>
        <begin position="1678"/>
        <end position="1688"/>
    </location>
</feature>
<keyword evidence="5" id="KW-0807">Transducer</keyword>
<feature type="region of interest" description="Disordered" evidence="8">
    <location>
        <begin position="1672"/>
        <end position="1706"/>
    </location>
</feature>
<evidence type="ECO:0000259" key="11">
    <source>
        <dbReference type="PROSITE" id="PS50009"/>
    </source>
</evidence>
<dbReference type="Pfam" id="PF00617">
    <property type="entry name" value="RasGEF"/>
    <property type="match status" value="1"/>
</dbReference>
<reference evidence="14" key="1">
    <citation type="submission" date="2025-08" db="UniProtKB">
        <authorList>
            <consortium name="RefSeq"/>
        </authorList>
    </citation>
    <scope>IDENTIFICATION</scope>
</reference>
<dbReference type="SUPFAM" id="SSF47473">
    <property type="entry name" value="EF-hand"/>
    <property type="match status" value="1"/>
</dbReference>
<dbReference type="SMART" id="SM00149">
    <property type="entry name" value="PLCYc"/>
    <property type="match status" value="1"/>
</dbReference>
<dbReference type="InterPro" id="IPR000159">
    <property type="entry name" value="RA_dom"/>
</dbReference>
<dbReference type="RefSeq" id="XP_026744105.1">
    <property type="nucleotide sequence ID" value="XM_026888304.1"/>
</dbReference>
<dbReference type="PRINTS" id="PR00390">
    <property type="entry name" value="PHPHLIPASEC"/>
</dbReference>
<feature type="compositionally biased region" description="Low complexity" evidence="8">
    <location>
        <begin position="1285"/>
        <end position="1297"/>
    </location>
</feature>